<accession>A0A369AYL2</accession>
<feature type="transmembrane region" description="Helical" evidence="1">
    <location>
        <begin position="6"/>
        <end position="29"/>
    </location>
</feature>
<protein>
    <submittedName>
        <fullName evidence="2">Uncharacterized protein</fullName>
    </submittedName>
</protein>
<keyword evidence="3" id="KW-1185">Reference proteome</keyword>
<evidence type="ECO:0000313" key="3">
    <source>
        <dbReference type="Proteomes" id="UP000253034"/>
    </source>
</evidence>
<keyword evidence="1" id="KW-0472">Membrane</keyword>
<dbReference type="RefSeq" id="WP_114298693.1">
    <property type="nucleotide sequence ID" value="NZ_QPJT01000018.1"/>
</dbReference>
<dbReference type="Proteomes" id="UP000253034">
    <property type="component" value="Unassembled WGS sequence"/>
</dbReference>
<proteinExistence type="predicted"/>
<dbReference type="AlphaFoldDB" id="A0A369AYL2"/>
<evidence type="ECO:0000313" key="2">
    <source>
        <dbReference type="EMBL" id="RCX13276.1"/>
    </source>
</evidence>
<comment type="caution">
    <text evidence="2">The sequence shown here is derived from an EMBL/GenBank/DDBJ whole genome shotgun (WGS) entry which is preliminary data.</text>
</comment>
<dbReference type="EMBL" id="QPJT01000018">
    <property type="protein sequence ID" value="RCX13276.1"/>
    <property type="molecule type" value="Genomic_DNA"/>
</dbReference>
<reference evidence="2 3" key="1">
    <citation type="submission" date="2018-07" db="EMBL/GenBank/DDBJ databases">
        <title>Genomic Encyclopedia of Type Strains, Phase IV (KMG-IV): sequencing the most valuable type-strain genomes for metagenomic binning, comparative biology and taxonomic classification.</title>
        <authorList>
            <person name="Goeker M."/>
        </authorList>
    </citation>
    <scope>NUCLEOTIDE SEQUENCE [LARGE SCALE GENOMIC DNA]</scope>
    <source>
        <strain evidence="2 3">DSM 27016</strain>
    </source>
</reference>
<sequence length="144" mass="15799">MDEIHGLLSRIIVDIALALLSLLFAYGAAAAGRLAQRIKAEASQIKSSERRKLLLDAIDDLEDITFKTVAQIEQTAAKELRAAVKDGRAGKSELIALSERAYNEIVSALTPECRSLIDKNFGSFSHYLVKTIEAKVLELKSREA</sequence>
<gene>
    <name evidence="2" type="ORF">DFR58_11894</name>
</gene>
<keyword evidence="1" id="KW-1133">Transmembrane helix</keyword>
<evidence type="ECO:0000256" key="1">
    <source>
        <dbReference type="SAM" id="Phobius"/>
    </source>
</evidence>
<name>A0A369AYL2_9FIRM</name>
<keyword evidence="1" id="KW-0812">Transmembrane</keyword>
<organism evidence="2 3">
    <name type="scientific">Anaerobacterium chartisolvens</name>
    <dbReference type="NCBI Taxonomy" id="1297424"/>
    <lineage>
        <taxon>Bacteria</taxon>
        <taxon>Bacillati</taxon>
        <taxon>Bacillota</taxon>
        <taxon>Clostridia</taxon>
        <taxon>Eubacteriales</taxon>
        <taxon>Oscillospiraceae</taxon>
        <taxon>Anaerobacterium</taxon>
    </lineage>
</organism>
<dbReference type="OrthoDB" id="1859545at2"/>